<sequence>MPIEIALMIEGQNGLTWPRWQRLAQAAEDLGFAGLYRSDHFTNANPPEKESLELWISLAWLASHTKRIEFGPLVSPVSFRHPALTARMAVAVDDLSGGRLQLGLGAGWQEREHTMFGFDLLPVKERFQRFTEGLEVVTRLLRSDTPVTWIGEYYQLRDAILLPRPQRPKGPPIVIGGNGEKRTLALTAQYADEWNAVFVPPARFAELNAKLDELLAAAGRPRAAVRRSLMIGSVFGRDNAEVERLLAGRDRVALRVRGILVGTANEVAEQIHAFAEAGVERIMVQWLELDDLDRLEAFAMQVLPQTM</sequence>
<protein>
    <submittedName>
        <fullName evidence="6">LLM class F420-dependent oxidoreductase</fullName>
    </submittedName>
</protein>
<dbReference type="Pfam" id="PF00296">
    <property type="entry name" value="Bac_luciferase"/>
    <property type="match status" value="1"/>
</dbReference>
<reference evidence="6 7" key="1">
    <citation type="submission" date="2016-04" db="EMBL/GenBank/DDBJ databases">
        <title>Chloroflexus islandicus sp. nov., a thermophilic filamentous anoxygenic phototrophic bacterium from geyser Strokkur (Iceland).</title>
        <authorList>
            <person name="Gaisin V.A."/>
            <person name="Kalashnikov A.M."/>
            <person name="Sukhacheva M.V."/>
            <person name="Grouzdev D.S."/>
            <person name="Ivanov T.M."/>
            <person name="Kuznetsov B."/>
            <person name="Gorlenko V.M."/>
        </authorList>
    </citation>
    <scope>NUCLEOTIDE SEQUENCE [LARGE SCALE GENOMIC DNA]</scope>
    <source>
        <strain evidence="7">isl-2</strain>
    </source>
</reference>
<dbReference type="Proteomes" id="UP000078287">
    <property type="component" value="Unassembled WGS sequence"/>
</dbReference>
<proteinExistence type="predicted"/>
<evidence type="ECO:0000313" key="7">
    <source>
        <dbReference type="Proteomes" id="UP000078287"/>
    </source>
</evidence>
<dbReference type="NCBIfam" id="TIGR03560">
    <property type="entry name" value="F420_Rv1855c"/>
    <property type="match status" value="1"/>
</dbReference>
<keyword evidence="4" id="KW-0503">Monooxygenase</keyword>
<dbReference type="GO" id="GO:0046306">
    <property type="term" value="P:alkanesulfonate catabolic process"/>
    <property type="evidence" value="ECO:0007669"/>
    <property type="project" value="TreeGrafter"/>
</dbReference>
<dbReference type="InterPro" id="IPR011251">
    <property type="entry name" value="Luciferase-like_dom"/>
</dbReference>
<keyword evidence="1" id="KW-0285">Flavoprotein</keyword>
<dbReference type="AlphaFoldDB" id="A0A178M6Z7"/>
<evidence type="ECO:0000256" key="3">
    <source>
        <dbReference type="ARBA" id="ARBA00023002"/>
    </source>
</evidence>
<evidence type="ECO:0000256" key="1">
    <source>
        <dbReference type="ARBA" id="ARBA00022630"/>
    </source>
</evidence>
<comment type="caution">
    <text evidence="6">The sequence shown here is derived from an EMBL/GenBank/DDBJ whole genome shotgun (WGS) entry which is preliminary data.</text>
</comment>
<name>A0A178M6Z7_9CHLR</name>
<evidence type="ECO:0000313" key="6">
    <source>
        <dbReference type="EMBL" id="OAN43818.1"/>
    </source>
</evidence>
<dbReference type="OrthoDB" id="143323at2"/>
<keyword evidence="2" id="KW-0288">FMN</keyword>
<feature type="domain" description="Luciferase-like" evidence="5">
    <location>
        <begin position="15"/>
        <end position="250"/>
    </location>
</feature>
<gene>
    <name evidence="6" type="ORF">A6A03_17785</name>
</gene>
<dbReference type="GO" id="GO:0008726">
    <property type="term" value="F:alkanesulfonate monooxygenase activity"/>
    <property type="evidence" value="ECO:0007669"/>
    <property type="project" value="TreeGrafter"/>
</dbReference>
<dbReference type="Gene3D" id="3.20.20.30">
    <property type="entry name" value="Luciferase-like domain"/>
    <property type="match status" value="1"/>
</dbReference>
<dbReference type="SUPFAM" id="SSF51679">
    <property type="entry name" value="Bacterial luciferase-like"/>
    <property type="match status" value="1"/>
</dbReference>
<dbReference type="PANTHER" id="PTHR42847:SF4">
    <property type="entry name" value="ALKANESULFONATE MONOOXYGENASE-RELATED"/>
    <property type="match status" value="1"/>
</dbReference>
<accession>A0A178M6Z7</accession>
<evidence type="ECO:0000256" key="2">
    <source>
        <dbReference type="ARBA" id="ARBA00022643"/>
    </source>
</evidence>
<evidence type="ECO:0000256" key="4">
    <source>
        <dbReference type="ARBA" id="ARBA00023033"/>
    </source>
</evidence>
<dbReference type="STRING" id="1707952.A6A03_17785"/>
<evidence type="ECO:0000259" key="5">
    <source>
        <dbReference type="Pfam" id="PF00296"/>
    </source>
</evidence>
<organism evidence="6 7">
    <name type="scientific">Chloroflexus islandicus</name>
    <dbReference type="NCBI Taxonomy" id="1707952"/>
    <lineage>
        <taxon>Bacteria</taxon>
        <taxon>Bacillati</taxon>
        <taxon>Chloroflexota</taxon>
        <taxon>Chloroflexia</taxon>
        <taxon>Chloroflexales</taxon>
        <taxon>Chloroflexineae</taxon>
        <taxon>Chloroflexaceae</taxon>
        <taxon>Chloroflexus</taxon>
    </lineage>
</organism>
<dbReference type="PANTHER" id="PTHR42847">
    <property type="entry name" value="ALKANESULFONATE MONOOXYGENASE"/>
    <property type="match status" value="1"/>
</dbReference>
<dbReference type="InterPro" id="IPR019952">
    <property type="entry name" value="F420_OxRdatse_Rv1855c_pred"/>
</dbReference>
<dbReference type="InterPro" id="IPR036661">
    <property type="entry name" value="Luciferase-like_sf"/>
</dbReference>
<dbReference type="EMBL" id="LWQS01000074">
    <property type="protein sequence ID" value="OAN43818.1"/>
    <property type="molecule type" value="Genomic_DNA"/>
</dbReference>
<keyword evidence="3" id="KW-0560">Oxidoreductase</keyword>
<dbReference type="RefSeq" id="WP_066789926.1">
    <property type="nucleotide sequence ID" value="NZ_LWQS01000074.1"/>
</dbReference>
<dbReference type="InterPro" id="IPR050172">
    <property type="entry name" value="SsuD_RutA_monooxygenase"/>
</dbReference>
<keyword evidence="7" id="KW-1185">Reference proteome</keyword>